<feature type="region of interest" description="Disordered" evidence="1">
    <location>
        <begin position="56"/>
        <end position="132"/>
    </location>
</feature>
<dbReference type="EMBL" id="CAUYUJ010015831">
    <property type="protein sequence ID" value="CAK0858667.1"/>
    <property type="molecule type" value="Genomic_DNA"/>
</dbReference>
<feature type="non-terminal residue" evidence="2">
    <location>
        <position position="298"/>
    </location>
</feature>
<feature type="non-terminal residue" evidence="2">
    <location>
        <position position="1"/>
    </location>
</feature>
<feature type="compositionally biased region" description="Low complexity" evidence="1">
    <location>
        <begin position="254"/>
        <end position="267"/>
    </location>
</feature>
<evidence type="ECO:0000313" key="3">
    <source>
        <dbReference type="Proteomes" id="UP001189429"/>
    </source>
</evidence>
<dbReference type="Proteomes" id="UP001189429">
    <property type="component" value="Unassembled WGS sequence"/>
</dbReference>
<sequence length="298" mass="30863">SRGGPRASARAGRAWGGRKWQRTTGRTSTTWTPWSRTWLAAPRLPRAPLLPPARWTWAPWASTPQAAPPPRRRPRRTTARTWAAAPTPEGRRGARGPAPLRGGAVAGAAMRGGEPARGAGQARSLPRRAPHTVRLRGLVGALPSGARGRYRGWAHVRRADAGRAGAVAGEGGASCGPPRACERPPEGRALAGDCSPRPAGRSQEGRGGEGGAGQPGGRAWNGAGFALARDLCAAFAGAAQREKHPRRGGRGVGARRPGALGSAGVAGVGRDPRPLRVVTTITTGSFSLFSAFGCPYRA</sequence>
<feature type="compositionally biased region" description="Low complexity" evidence="1">
    <location>
        <begin position="79"/>
        <end position="88"/>
    </location>
</feature>
<feature type="compositionally biased region" description="Low complexity" evidence="1">
    <location>
        <begin position="95"/>
        <end position="113"/>
    </location>
</feature>
<feature type="region of interest" description="Disordered" evidence="1">
    <location>
        <begin position="167"/>
        <end position="217"/>
    </location>
</feature>
<keyword evidence="3" id="KW-1185">Reference proteome</keyword>
<evidence type="ECO:0000313" key="2">
    <source>
        <dbReference type="EMBL" id="CAK0858667.1"/>
    </source>
</evidence>
<gene>
    <name evidence="2" type="ORF">PCOR1329_LOCUS48284</name>
</gene>
<evidence type="ECO:0000256" key="1">
    <source>
        <dbReference type="SAM" id="MobiDB-lite"/>
    </source>
</evidence>
<accession>A0ABN9UI22</accession>
<proteinExistence type="predicted"/>
<feature type="compositionally biased region" description="Low complexity" evidence="1">
    <location>
        <begin position="22"/>
        <end position="34"/>
    </location>
</feature>
<feature type="region of interest" description="Disordered" evidence="1">
    <location>
        <begin position="239"/>
        <end position="267"/>
    </location>
</feature>
<protein>
    <submittedName>
        <fullName evidence="2">Uncharacterized protein</fullName>
    </submittedName>
</protein>
<organism evidence="2 3">
    <name type="scientific">Prorocentrum cordatum</name>
    <dbReference type="NCBI Taxonomy" id="2364126"/>
    <lineage>
        <taxon>Eukaryota</taxon>
        <taxon>Sar</taxon>
        <taxon>Alveolata</taxon>
        <taxon>Dinophyceae</taxon>
        <taxon>Prorocentrales</taxon>
        <taxon>Prorocentraceae</taxon>
        <taxon>Prorocentrum</taxon>
    </lineage>
</organism>
<comment type="caution">
    <text evidence="2">The sequence shown here is derived from an EMBL/GenBank/DDBJ whole genome shotgun (WGS) entry which is preliminary data.</text>
</comment>
<feature type="compositionally biased region" description="Low complexity" evidence="1">
    <location>
        <begin position="1"/>
        <end position="13"/>
    </location>
</feature>
<feature type="region of interest" description="Disordered" evidence="1">
    <location>
        <begin position="1"/>
        <end position="34"/>
    </location>
</feature>
<reference evidence="2" key="1">
    <citation type="submission" date="2023-10" db="EMBL/GenBank/DDBJ databases">
        <authorList>
            <person name="Chen Y."/>
            <person name="Shah S."/>
            <person name="Dougan E. K."/>
            <person name="Thang M."/>
            <person name="Chan C."/>
        </authorList>
    </citation>
    <scope>NUCLEOTIDE SEQUENCE [LARGE SCALE GENOMIC DNA]</scope>
</reference>
<name>A0ABN9UI22_9DINO</name>